<dbReference type="EMBL" id="CM044701">
    <property type="protein sequence ID" value="KAI5681686.1"/>
    <property type="molecule type" value="Genomic_DNA"/>
</dbReference>
<protein>
    <submittedName>
        <fullName evidence="1">Uncharacterized protein</fullName>
    </submittedName>
</protein>
<keyword evidence="2" id="KW-1185">Reference proteome</keyword>
<gene>
    <name evidence="1" type="ORF">M9H77_02914</name>
</gene>
<proteinExistence type="predicted"/>
<name>A0ACC0CA92_CATRO</name>
<sequence>MAPNKSLLHLQNQNGLMLRGPRPTTMSLLIQSISQVAREWVVETASLRIIVEKSLDESVIEHFDLQNLFRRLGWVPFIRILDDYYPDLVQEFYANITHKTNKDLQNIISTVKRVRIILDRECLATILWILDAGNSVIVDSNRKIIEEDPDWNFDKACTAQPYPLFLDNLNNTEYWENEDYQQERNSLLNSQLLITVVTHGIKRTKYGSQHLKKIDCGNTTRPANPILRKM</sequence>
<comment type="caution">
    <text evidence="1">The sequence shown here is derived from an EMBL/GenBank/DDBJ whole genome shotgun (WGS) entry which is preliminary data.</text>
</comment>
<dbReference type="Proteomes" id="UP001060085">
    <property type="component" value="Linkage Group LG01"/>
</dbReference>
<accession>A0ACC0CA92</accession>
<evidence type="ECO:0000313" key="2">
    <source>
        <dbReference type="Proteomes" id="UP001060085"/>
    </source>
</evidence>
<reference evidence="2" key="1">
    <citation type="journal article" date="2023" name="Nat. Plants">
        <title>Single-cell RNA sequencing provides a high-resolution roadmap for understanding the multicellular compartmentation of specialized metabolism.</title>
        <authorList>
            <person name="Sun S."/>
            <person name="Shen X."/>
            <person name="Li Y."/>
            <person name="Li Y."/>
            <person name="Wang S."/>
            <person name="Li R."/>
            <person name="Zhang H."/>
            <person name="Shen G."/>
            <person name="Guo B."/>
            <person name="Wei J."/>
            <person name="Xu J."/>
            <person name="St-Pierre B."/>
            <person name="Chen S."/>
            <person name="Sun C."/>
        </authorList>
    </citation>
    <scope>NUCLEOTIDE SEQUENCE [LARGE SCALE GENOMIC DNA]</scope>
</reference>
<evidence type="ECO:0000313" key="1">
    <source>
        <dbReference type="EMBL" id="KAI5681686.1"/>
    </source>
</evidence>
<organism evidence="1 2">
    <name type="scientific">Catharanthus roseus</name>
    <name type="common">Madagascar periwinkle</name>
    <name type="synonym">Vinca rosea</name>
    <dbReference type="NCBI Taxonomy" id="4058"/>
    <lineage>
        <taxon>Eukaryota</taxon>
        <taxon>Viridiplantae</taxon>
        <taxon>Streptophyta</taxon>
        <taxon>Embryophyta</taxon>
        <taxon>Tracheophyta</taxon>
        <taxon>Spermatophyta</taxon>
        <taxon>Magnoliopsida</taxon>
        <taxon>eudicotyledons</taxon>
        <taxon>Gunneridae</taxon>
        <taxon>Pentapetalae</taxon>
        <taxon>asterids</taxon>
        <taxon>lamiids</taxon>
        <taxon>Gentianales</taxon>
        <taxon>Apocynaceae</taxon>
        <taxon>Rauvolfioideae</taxon>
        <taxon>Vinceae</taxon>
        <taxon>Catharanthinae</taxon>
        <taxon>Catharanthus</taxon>
    </lineage>
</organism>